<proteinExistence type="predicted"/>
<gene>
    <name evidence="2" type="ORF">H3V53_32845</name>
</gene>
<accession>A0ABU8J215</accession>
<keyword evidence="3" id="KW-1185">Reference proteome</keyword>
<protein>
    <submittedName>
        <fullName evidence="2">SGNH/GDSL hydrolase family protein</fullName>
    </submittedName>
</protein>
<dbReference type="GO" id="GO:0016787">
    <property type="term" value="F:hydrolase activity"/>
    <property type="evidence" value="ECO:0007669"/>
    <property type="project" value="UniProtKB-KW"/>
</dbReference>
<dbReference type="EMBL" id="JACFYJ010000084">
    <property type="protein sequence ID" value="MEI6001774.1"/>
    <property type="molecule type" value="Genomic_DNA"/>
</dbReference>
<dbReference type="InterPro" id="IPR001087">
    <property type="entry name" value="GDSL"/>
</dbReference>
<dbReference type="RefSeq" id="WP_336601454.1">
    <property type="nucleotide sequence ID" value="NZ_JACFYJ010000084.1"/>
</dbReference>
<dbReference type="SUPFAM" id="SSF52266">
    <property type="entry name" value="SGNH hydrolase"/>
    <property type="match status" value="1"/>
</dbReference>
<dbReference type="PANTHER" id="PTHR45648:SF22">
    <property type="entry name" value="GDSL LIPASE_ACYLHYDROLASE FAMILY PROTEIN (AFU_ORTHOLOGUE AFUA_4G14700)"/>
    <property type="match status" value="1"/>
</dbReference>
<dbReference type="CDD" id="cd01846">
    <property type="entry name" value="fatty_acyltransferase_like"/>
    <property type="match status" value="1"/>
</dbReference>
<dbReference type="Gene3D" id="3.40.50.1110">
    <property type="entry name" value="SGNH hydrolase"/>
    <property type="match status" value="1"/>
</dbReference>
<reference evidence="2 3" key="1">
    <citation type="journal article" date="2022" name="Arch. Microbiol.">
        <title>Paraburkholderia bengalensis sp. nov. isolated from roots of Oryza sativa, IR64.</title>
        <authorList>
            <person name="Nag P."/>
            <person name="Mondal N."/>
            <person name="Sarkar J."/>
            <person name="Das S."/>
        </authorList>
    </citation>
    <scope>NUCLEOTIDE SEQUENCE [LARGE SCALE GENOMIC DNA]</scope>
    <source>
        <strain evidence="2 3">IR64_4_BI</strain>
    </source>
</reference>
<dbReference type="InterPro" id="IPR051058">
    <property type="entry name" value="GDSL_Est/Lipase"/>
</dbReference>
<dbReference type="InterPro" id="IPR036514">
    <property type="entry name" value="SGNH_hydro_sf"/>
</dbReference>
<comment type="caution">
    <text evidence="2">The sequence shown here is derived from an EMBL/GenBank/DDBJ whole genome shotgun (WGS) entry which is preliminary data.</text>
</comment>
<evidence type="ECO:0000313" key="2">
    <source>
        <dbReference type="EMBL" id="MEI6001774.1"/>
    </source>
</evidence>
<sequence length="349" mass="36639">MTNVLRQKMVQIIVAVLVLALPGVASANMIFGSIVVFGTSLSDPGNAFTLLAHPPAGQSVPGNVSQNKPPYDTLDESLVPSAPYAKGGHHFSNGATWIEQFAQGRGLAAYVQPAFQSTSGKARNYAVGGARATQFPNTVNLPQQVQTFLQDVNQTAPSDALYVIEMGSNDLRDALVTFFTVYQATGSQSQAAAAANAIVTNALNGIAQSIQTLYTSGARKFLVWNAPRIELTPAVRALGPGAGIAARNLVDGFNQGLAQNVLSSAALGSLPGIQIAEMDISGQMVVIIQSPSNFGLTDVTDPCVTPNMPPFTCQQPDDYFFWDGIHPTKAVHALIAQLAVGTLAQYPGP</sequence>
<name>A0ABU8J215_9BURK</name>
<keyword evidence="1 2" id="KW-0378">Hydrolase</keyword>
<dbReference type="PANTHER" id="PTHR45648">
    <property type="entry name" value="GDSL LIPASE/ACYLHYDROLASE FAMILY PROTEIN (AFU_ORTHOLOGUE AFUA_4G14700)"/>
    <property type="match status" value="1"/>
</dbReference>
<evidence type="ECO:0000313" key="3">
    <source>
        <dbReference type="Proteomes" id="UP001386437"/>
    </source>
</evidence>
<evidence type="ECO:0000256" key="1">
    <source>
        <dbReference type="ARBA" id="ARBA00022801"/>
    </source>
</evidence>
<dbReference type="Proteomes" id="UP001386437">
    <property type="component" value="Unassembled WGS sequence"/>
</dbReference>
<organism evidence="2 3">
    <name type="scientific">Paraburkholderia bengalensis</name>
    <dbReference type="NCBI Taxonomy" id="2747562"/>
    <lineage>
        <taxon>Bacteria</taxon>
        <taxon>Pseudomonadati</taxon>
        <taxon>Pseudomonadota</taxon>
        <taxon>Betaproteobacteria</taxon>
        <taxon>Burkholderiales</taxon>
        <taxon>Burkholderiaceae</taxon>
        <taxon>Paraburkholderia</taxon>
    </lineage>
</organism>
<dbReference type="Pfam" id="PF00657">
    <property type="entry name" value="Lipase_GDSL"/>
    <property type="match status" value="1"/>
</dbReference>